<dbReference type="GO" id="GO:0003724">
    <property type="term" value="F:RNA helicase activity"/>
    <property type="evidence" value="ECO:0007669"/>
    <property type="project" value="UniProtKB-EC"/>
</dbReference>
<dbReference type="AlphaFoldDB" id="A0ABD3HIE9"/>
<sequence>MADSADSDSVIGRIAASKADSADSVTSPARASDPPETSSNEDDGLPSLAALKVTDSNSKDKSEDDDEKGDTTESATSPPEEAEARGNEGKAEEKAEGKAERKADSSESGTSPAKASGTPTKAKWGDDDYDDGKLPSLEGLKVSDEKEGETVDKPEIVIRADKLDEEIESPETEIKKLVADDTPYTSAKTFEDLNLSPALLRGLYSEMKFEKPSRIQAETLPMILTPPYQNLIAQAHNGSGKTTCFVLGMLSRVDPNVRVPQALCVCPTRELVIQNEEVLLKMGKYTGVTSCCTAAADTSSGVSVSRRSQITDQVIIGTPGTLKRWMTRDKILNTKNIRILVFDEADHMLDQDGFQDDSLRIMRDIKQGRANCQILLFSATFSDRVRDFAKKTIPAANFIFVEKEALSLDVIKQYRVRCPTTSAKVSVLKDRIFPAAEKLGQSIIFVRTRDSASDLHRRLEEDGFKCTSIQGGLSHEERDRVIREFRSGETKILIATDVLARGFDQAQVTLVVNYDIPTKNNYAQDPDFELYLHRIGRSGRFGRKGAAFNLIATERDEKNVDRIARHFNREIPEVVWDDDEGFEKVLKEAGLA</sequence>
<dbReference type="InterPro" id="IPR001650">
    <property type="entry name" value="Helicase_C-like"/>
</dbReference>
<name>A0ABD3HIE9_9MARC</name>
<evidence type="ECO:0000259" key="9">
    <source>
        <dbReference type="PROSITE" id="PS51194"/>
    </source>
</evidence>
<feature type="short sequence motif" description="Q motif" evidence="6">
    <location>
        <begin position="188"/>
        <end position="217"/>
    </location>
</feature>
<protein>
    <recommendedName>
        <fullName evidence="1">RNA helicase</fullName>
        <ecNumber evidence="1">3.6.4.13</ecNumber>
    </recommendedName>
</protein>
<evidence type="ECO:0000256" key="1">
    <source>
        <dbReference type="ARBA" id="ARBA00012552"/>
    </source>
</evidence>
<reference evidence="11 12" key="1">
    <citation type="submission" date="2024-09" db="EMBL/GenBank/DDBJ databases">
        <title>Chromosome-scale assembly of Riccia sorocarpa.</title>
        <authorList>
            <person name="Paukszto L."/>
        </authorList>
    </citation>
    <scope>NUCLEOTIDE SEQUENCE [LARGE SCALE GENOMIC DNA]</scope>
    <source>
        <strain evidence="11">LP-2024</strain>
        <tissue evidence="11">Aerial parts of the thallus</tissue>
    </source>
</reference>
<dbReference type="SMART" id="SM00490">
    <property type="entry name" value="HELICc"/>
    <property type="match status" value="1"/>
</dbReference>
<keyword evidence="4" id="KW-0347">Helicase</keyword>
<evidence type="ECO:0000313" key="11">
    <source>
        <dbReference type="EMBL" id="KAL3691292.1"/>
    </source>
</evidence>
<dbReference type="GO" id="GO:0016787">
    <property type="term" value="F:hydrolase activity"/>
    <property type="evidence" value="ECO:0007669"/>
    <property type="project" value="UniProtKB-KW"/>
</dbReference>
<dbReference type="GO" id="GO:0005524">
    <property type="term" value="F:ATP binding"/>
    <property type="evidence" value="ECO:0007669"/>
    <property type="project" value="UniProtKB-KW"/>
</dbReference>
<comment type="caution">
    <text evidence="11">The sequence shown here is derived from an EMBL/GenBank/DDBJ whole genome shotgun (WGS) entry which is preliminary data.</text>
</comment>
<dbReference type="PROSITE" id="PS51192">
    <property type="entry name" value="HELICASE_ATP_BIND_1"/>
    <property type="match status" value="1"/>
</dbReference>
<dbReference type="InterPro" id="IPR011545">
    <property type="entry name" value="DEAD/DEAH_box_helicase_dom"/>
</dbReference>
<evidence type="ECO:0000256" key="7">
    <source>
        <dbReference type="SAM" id="MobiDB-lite"/>
    </source>
</evidence>
<feature type="region of interest" description="Disordered" evidence="7">
    <location>
        <begin position="1"/>
        <end position="153"/>
    </location>
</feature>
<dbReference type="SUPFAM" id="SSF52540">
    <property type="entry name" value="P-loop containing nucleoside triphosphate hydrolases"/>
    <property type="match status" value="1"/>
</dbReference>
<evidence type="ECO:0000256" key="5">
    <source>
        <dbReference type="ARBA" id="ARBA00022840"/>
    </source>
</evidence>
<gene>
    <name evidence="11" type="ORF">R1sor_004943</name>
</gene>
<feature type="domain" description="DEAD-box RNA helicase Q" evidence="10">
    <location>
        <begin position="188"/>
        <end position="217"/>
    </location>
</feature>
<feature type="compositionally biased region" description="Basic and acidic residues" evidence="7">
    <location>
        <begin position="141"/>
        <end position="153"/>
    </location>
</feature>
<keyword evidence="5" id="KW-0067">ATP-binding</keyword>
<evidence type="ECO:0000256" key="2">
    <source>
        <dbReference type="ARBA" id="ARBA00022741"/>
    </source>
</evidence>
<keyword evidence="12" id="KW-1185">Reference proteome</keyword>
<dbReference type="InterPro" id="IPR027417">
    <property type="entry name" value="P-loop_NTPase"/>
</dbReference>
<dbReference type="CDD" id="cd18787">
    <property type="entry name" value="SF2_C_DEAD"/>
    <property type="match status" value="1"/>
</dbReference>
<dbReference type="CDD" id="cd17963">
    <property type="entry name" value="DEADc_DDX19_DDX25"/>
    <property type="match status" value="1"/>
</dbReference>
<accession>A0ABD3HIE9</accession>
<dbReference type="EMBL" id="JBJQOH010000003">
    <property type="protein sequence ID" value="KAL3691292.1"/>
    <property type="molecule type" value="Genomic_DNA"/>
</dbReference>
<keyword evidence="2" id="KW-0547">Nucleotide-binding</keyword>
<evidence type="ECO:0000259" key="10">
    <source>
        <dbReference type="PROSITE" id="PS51195"/>
    </source>
</evidence>
<feature type="domain" description="Helicase C-terminal" evidence="9">
    <location>
        <begin position="427"/>
        <end position="582"/>
    </location>
</feature>
<keyword evidence="3" id="KW-0378">Hydrolase</keyword>
<dbReference type="InterPro" id="IPR014001">
    <property type="entry name" value="Helicase_ATP-bd"/>
</dbReference>
<dbReference type="PROSITE" id="PS51194">
    <property type="entry name" value="HELICASE_CTER"/>
    <property type="match status" value="1"/>
</dbReference>
<evidence type="ECO:0000313" key="12">
    <source>
        <dbReference type="Proteomes" id="UP001633002"/>
    </source>
</evidence>
<dbReference type="InterPro" id="IPR014014">
    <property type="entry name" value="RNA_helicase_DEAD_Q_motif"/>
</dbReference>
<feature type="domain" description="Helicase ATP-binding" evidence="8">
    <location>
        <begin position="222"/>
        <end position="399"/>
    </location>
</feature>
<evidence type="ECO:0000256" key="6">
    <source>
        <dbReference type="PROSITE-ProRule" id="PRU00552"/>
    </source>
</evidence>
<dbReference type="Proteomes" id="UP001633002">
    <property type="component" value="Unassembled WGS sequence"/>
</dbReference>
<dbReference type="SMART" id="SM00487">
    <property type="entry name" value="DEXDc"/>
    <property type="match status" value="1"/>
</dbReference>
<dbReference type="Gene3D" id="3.40.50.300">
    <property type="entry name" value="P-loop containing nucleotide triphosphate hydrolases"/>
    <property type="match status" value="2"/>
</dbReference>
<feature type="compositionally biased region" description="Polar residues" evidence="7">
    <location>
        <begin position="106"/>
        <end position="119"/>
    </location>
</feature>
<dbReference type="PROSITE" id="PS51195">
    <property type="entry name" value="Q_MOTIF"/>
    <property type="match status" value="1"/>
</dbReference>
<dbReference type="Pfam" id="PF00271">
    <property type="entry name" value="Helicase_C"/>
    <property type="match status" value="1"/>
</dbReference>
<evidence type="ECO:0000256" key="3">
    <source>
        <dbReference type="ARBA" id="ARBA00022801"/>
    </source>
</evidence>
<evidence type="ECO:0000256" key="4">
    <source>
        <dbReference type="ARBA" id="ARBA00022806"/>
    </source>
</evidence>
<dbReference type="PANTHER" id="PTHR47958">
    <property type="entry name" value="ATP-DEPENDENT RNA HELICASE DBP3"/>
    <property type="match status" value="1"/>
</dbReference>
<dbReference type="EC" id="3.6.4.13" evidence="1"/>
<proteinExistence type="predicted"/>
<feature type="compositionally biased region" description="Basic and acidic residues" evidence="7">
    <location>
        <begin position="82"/>
        <end position="105"/>
    </location>
</feature>
<dbReference type="Pfam" id="PF00270">
    <property type="entry name" value="DEAD"/>
    <property type="match status" value="1"/>
</dbReference>
<evidence type="ECO:0000259" key="8">
    <source>
        <dbReference type="PROSITE" id="PS51192"/>
    </source>
</evidence>
<organism evidence="11 12">
    <name type="scientific">Riccia sorocarpa</name>
    <dbReference type="NCBI Taxonomy" id="122646"/>
    <lineage>
        <taxon>Eukaryota</taxon>
        <taxon>Viridiplantae</taxon>
        <taxon>Streptophyta</taxon>
        <taxon>Embryophyta</taxon>
        <taxon>Marchantiophyta</taxon>
        <taxon>Marchantiopsida</taxon>
        <taxon>Marchantiidae</taxon>
        <taxon>Marchantiales</taxon>
        <taxon>Ricciaceae</taxon>
        <taxon>Riccia</taxon>
    </lineage>
</organism>